<dbReference type="Pfam" id="PF01425">
    <property type="entry name" value="Amidase"/>
    <property type="match status" value="1"/>
</dbReference>
<evidence type="ECO:0000256" key="1">
    <source>
        <dbReference type="ARBA" id="ARBA00009199"/>
    </source>
</evidence>
<evidence type="ECO:0000259" key="2">
    <source>
        <dbReference type="Pfam" id="PF01425"/>
    </source>
</evidence>
<sequence>MSVIAAAPQQDPAFRSVRQMRQALLRGEFSIAAHVQHTLDAIREHDHLFNAYVSVAGESALREAAEADRLVAQLGEAALRHRPLLGVTVSVKDLVQTQDLPTRRGSLRPNHRPAEDAPAVARLRAAGAIVVGKTRTSEHGWSASTVSTHADPTRNPWNRNVSAGGSSGGAAAAVSAGLCDVALGTDGAGSVRIPAAFCGVVGFKPSFGRIPYVPAGADRLSHVGPLTRTVTDAIDLMEVLAGPDPRDPDSWSHPPQPVLDPHPLRVAWIDFPGTSDQVREGCAESEQVLKALGYEVKRIEVPFADPYRALVDLLAACEAAETPSGEDELGDPGRLALAAYGRTLDASAVIRAEATRLHLRAQLEQVMQEHDLLAMPTVPVSPFAHDAIAPAHLADDPLQWLAWTPATYPFNFTGQPAVSVPVGLSADRLPVGLQLAGRVGEDSRVLAAAYLVEAELGLPMTPPSPCEERRDDVQTVVGAGRAR</sequence>
<dbReference type="InterPro" id="IPR020556">
    <property type="entry name" value="Amidase_CS"/>
</dbReference>
<dbReference type="PROSITE" id="PS00571">
    <property type="entry name" value="AMIDASES"/>
    <property type="match status" value="1"/>
</dbReference>
<evidence type="ECO:0000313" key="3">
    <source>
        <dbReference type="EMBL" id="MCD5315699.1"/>
    </source>
</evidence>
<dbReference type="GO" id="GO:0003824">
    <property type="term" value="F:catalytic activity"/>
    <property type="evidence" value="ECO:0007669"/>
    <property type="project" value="InterPro"/>
</dbReference>
<reference evidence="3" key="1">
    <citation type="submission" date="2021-11" db="EMBL/GenBank/DDBJ databases">
        <title>Streptomyces corallinus and Kineosporia corallina sp. nov., two new coral-derived marine actinobacteria.</title>
        <authorList>
            <person name="Buangrab K."/>
            <person name="Sutthacheep M."/>
            <person name="Yeemin T."/>
            <person name="Harunari E."/>
            <person name="Igarashi Y."/>
            <person name="Sripreechasak P."/>
            <person name="Kanchanasin P."/>
            <person name="Tanasupawat S."/>
            <person name="Phongsopitanun W."/>
        </authorList>
    </citation>
    <scope>NUCLEOTIDE SEQUENCE</scope>
    <source>
        <strain evidence="3">JCM 31032</strain>
    </source>
</reference>
<name>A0A9X1SXD0_9ACTN</name>
<comment type="similarity">
    <text evidence="1">Belongs to the amidase family.</text>
</comment>
<dbReference type="InterPro" id="IPR000120">
    <property type="entry name" value="Amidase"/>
</dbReference>
<dbReference type="Gene3D" id="3.90.1300.10">
    <property type="entry name" value="Amidase signature (AS) domain"/>
    <property type="match status" value="1"/>
</dbReference>
<keyword evidence="4" id="KW-1185">Reference proteome</keyword>
<dbReference type="Proteomes" id="UP001138997">
    <property type="component" value="Unassembled WGS sequence"/>
</dbReference>
<protein>
    <recommendedName>
        <fullName evidence="2">Amidase domain-containing protein</fullName>
    </recommendedName>
</protein>
<feature type="domain" description="Amidase" evidence="2">
    <location>
        <begin position="35"/>
        <end position="446"/>
    </location>
</feature>
<comment type="caution">
    <text evidence="3">The sequence shown here is derived from an EMBL/GenBank/DDBJ whole genome shotgun (WGS) entry which is preliminary data.</text>
</comment>
<dbReference type="InterPro" id="IPR023631">
    <property type="entry name" value="Amidase_dom"/>
</dbReference>
<evidence type="ECO:0000313" key="4">
    <source>
        <dbReference type="Proteomes" id="UP001138997"/>
    </source>
</evidence>
<dbReference type="InterPro" id="IPR036928">
    <property type="entry name" value="AS_sf"/>
</dbReference>
<proteinExistence type="inferred from homology"/>
<dbReference type="SUPFAM" id="SSF75304">
    <property type="entry name" value="Amidase signature (AS) enzymes"/>
    <property type="match status" value="1"/>
</dbReference>
<gene>
    <name evidence="3" type="ORF">LR394_32865</name>
</gene>
<dbReference type="EMBL" id="JAJOMB010000024">
    <property type="protein sequence ID" value="MCD5315699.1"/>
    <property type="molecule type" value="Genomic_DNA"/>
</dbReference>
<dbReference type="PANTHER" id="PTHR11895:SF7">
    <property type="entry name" value="GLUTAMYL-TRNA(GLN) AMIDOTRANSFERASE SUBUNIT A, MITOCHONDRIAL"/>
    <property type="match status" value="1"/>
</dbReference>
<dbReference type="AlphaFoldDB" id="A0A9X1SXD0"/>
<dbReference type="PANTHER" id="PTHR11895">
    <property type="entry name" value="TRANSAMIDASE"/>
    <property type="match status" value="1"/>
</dbReference>
<accession>A0A9X1SXD0</accession>
<organism evidence="3 4">
    <name type="scientific">Kineosporia babensis</name>
    <dbReference type="NCBI Taxonomy" id="499548"/>
    <lineage>
        <taxon>Bacteria</taxon>
        <taxon>Bacillati</taxon>
        <taxon>Actinomycetota</taxon>
        <taxon>Actinomycetes</taxon>
        <taxon>Kineosporiales</taxon>
        <taxon>Kineosporiaceae</taxon>
        <taxon>Kineosporia</taxon>
    </lineage>
</organism>